<protein>
    <recommendedName>
        <fullName evidence="1">DUF8106 domain-containing protein</fullName>
    </recommendedName>
</protein>
<sequence length="96" mass="10729">MSSAPVSSPSTDDASERKATLFCQACGHASPADGDWTVRTVGDRRRLRCPDCRSVVDERRVPDDCPSPPVQRYVDAWHRYWSAWTTLLDDGSRADC</sequence>
<accession>A0A345E0C7</accession>
<dbReference type="KEGG" id="haq:DU484_03470"/>
<dbReference type="RefSeq" id="WP_114584798.1">
    <property type="nucleotide sequence ID" value="NZ_CP031148.1"/>
</dbReference>
<dbReference type="EMBL" id="CP031150">
    <property type="protein sequence ID" value="AXG05649.1"/>
    <property type="molecule type" value="Genomic_DNA"/>
</dbReference>
<dbReference type="OrthoDB" id="209680at2157"/>
<reference evidence="2 5" key="2">
    <citation type="submission" date="2018-07" db="EMBL/GenBank/DDBJ databases">
        <title>Genome sequences of Haloplanus sp. CBA1113.</title>
        <authorList>
            <person name="Kim Y.B."/>
            <person name="Roh S.W."/>
        </authorList>
    </citation>
    <scope>NUCLEOTIDE SEQUENCE [LARGE SCALE GENOMIC DNA]</scope>
    <source>
        <strain evidence="2 5">CBA1113</strain>
    </source>
</reference>
<dbReference type="InterPro" id="IPR058419">
    <property type="entry name" value="DUF8106"/>
</dbReference>
<evidence type="ECO:0000259" key="1">
    <source>
        <dbReference type="Pfam" id="PF26408"/>
    </source>
</evidence>
<feature type="domain" description="DUF8106" evidence="1">
    <location>
        <begin position="17"/>
        <end position="59"/>
    </location>
</feature>
<organism evidence="3 4">
    <name type="scientific">Haloplanus rubicundus</name>
    <dbReference type="NCBI Taxonomy" id="1547898"/>
    <lineage>
        <taxon>Archaea</taxon>
        <taxon>Methanobacteriati</taxon>
        <taxon>Methanobacteriota</taxon>
        <taxon>Stenosarchaea group</taxon>
        <taxon>Halobacteria</taxon>
        <taxon>Halobacteriales</taxon>
        <taxon>Haloferacaceae</taxon>
        <taxon>Haloplanus</taxon>
    </lineage>
</organism>
<evidence type="ECO:0000313" key="5">
    <source>
        <dbReference type="Proteomes" id="UP000253273"/>
    </source>
</evidence>
<dbReference type="EMBL" id="CP031148">
    <property type="protein sequence ID" value="AXG08992.1"/>
    <property type="molecule type" value="Genomic_DNA"/>
</dbReference>
<proteinExistence type="predicted"/>
<dbReference type="Pfam" id="PF26408">
    <property type="entry name" value="DUF8106"/>
    <property type="match status" value="1"/>
</dbReference>
<reference evidence="3 4" key="1">
    <citation type="submission" date="2018-07" db="EMBL/GenBank/DDBJ databases">
        <title>Genome sequences of Haloplanus sp. CBA1112.</title>
        <authorList>
            <person name="Kim Y.B."/>
            <person name="Roh S.W."/>
        </authorList>
    </citation>
    <scope>NUCLEOTIDE SEQUENCE [LARGE SCALE GENOMIC DNA]</scope>
    <source>
        <strain evidence="3 4">CBA1112</strain>
    </source>
</reference>
<evidence type="ECO:0000313" key="3">
    <source>
        <dbReference type="EMBL" id="AXG08992.1"/>
    </source>
</evidence>
<gene>
    <name evidence="3" type="ORF">DU484_03470</name>
    <name evidence="2" type="ORF">DU500_03925</name>
</gene>
<dbReference type="KEGG" id="haj:DU500_03925"/>
<dbReference type="AlphaFoldDB" id="A0A345E9X0"/>
<accession>A0A345E9X0</accession>
<dbReference type="Proteomes" id="UP000252985">
    <property type="component" value="Chromosome"/>
</dbReference>
<dbReference type="Proteomes" id="UP000253273">
    <property type="component" value="Chromosome"/>
</dbReference>
<dbReference type="GeneID" id="37286006"/>
<keyword evidence="5" id="KW-1185">Reference proteome</keyword>
<evidence type="ECO:0000313" key="4">
    <source>
        <dbReference type="Proteomes" id="UP000252985"/>
    </source>
</evidence>
<evidence type="ECO:0000313" key="2">
    <source>
        <dbReference type="EMBL" id="AXG05649.1"/>
    </source>
</evidence>
<name>A0A345E9X0_9EURY</name>